<dbReference type="Gene3D" id="3.40.50.20">
    <property type="match status" value="1"/>
</dbReference>
<keyword evidence="6" id="KW-1185">Reference proteome</keyword>
<accession>A0A6L9MZC8</accession>
<feature type="site" description="Increases basicity of active site His" evidence="2">
    <location>
        <position position="137"/>
    </location>
</feature>
<gene>
    <name evidence="5" type="ORF">GTW09_16925</name>
</gene>
<dbReference type="InterPro" id="IPR011004">
    <property type="entry name" value="Trimer_LpxA-like_sf"/>
</dbReference>
<evidence type="ECO:0000313" key="6">
    <source>
        <dbReference type="Proteomes" id="UP000478837"/>
    </source>
</evidence>
<feature type="binding site" evidence="3">
    <location>
        <begin position="34"/>
        <end position="35"/>
    </location>
    <ligand>
        <name>substrate</name>
    </ligand>
</feature>
<dbReference type="Pfam" id="PF17836">
    <property type="entry name" value="PglD_N"/>
    <property type="match status" value="1"/>
</dbReference>
<dbReference type="InterPro" id="IPR041561">
    <property type="entry name" value="PglD_N"/>
</dbReference>
<evidence type="ECO:0000256" key="3">
    <source>
        <dbReference type="PIRSR" id="PIRSR620019-2"/>
    </source>
</evidence>
<dbReference type="AlphaFoldDB" id="A0A6L9MZC8"/>
<organism evidence="5 6">
    <name type="scientific">Alteromonas hispanica</name>
    <dbReference type="NCBI Taxonomy" id="315421"/>
    <lineage>
        <taxon>Bacteria</taxon>
        <taxon>Pseudomonadati</taxon>
        <taxon>Pseudomonadota</taxon>
        <taxon>Gammaproteobacteria</taxon>
        <taxon>Alteromonadales</taxon>
        <taxon>Alteromonadaceae</taxon>
        <taxon>Alteromonas/Salinimonas group</taxon>
        <taxon>Alteromonas</taxon>
    </lineage>
</organism>
<evidence type="ECO:0000313" key="5">
    <source>
        <dbReference type="EMBL" id="NDW23201.1"/>
    </source>
</evidence>
<comment type="caution">
    <text evidence="5">The sequence shown here is derived from an EMBL/GenBank/DDBJ whole genome shotgun (WGS) entry which is preliminary data.</text>
</comment>
<evidence type="ECO:0000256" key="2">
    <source>
        <dbReference type="PIRSR" id="PIRSR620019-1"/>
    </source>
</evidence>
<evidence type="ECO:0000256" key="1">
    <source>
        <dbReference type="ARBA" id="ARBA00007274"/>
    </source>
</evidence>
<feature type="binding site" evidence="3">
    <location>
        <position position="145"/>
    </location>
    <ligand>
        <name>acetyl-CoA</name>
        <dbReference type="ChEBI" id="CHEBI:57288"/>
    </ligand>
</feature>
<feature type="domain" description="PglD N-terminal" evidence="4">
    <location>
        <begin position="6"/>
        <end position="77"/>
    </location>
</feature>
<dbReference type="GO" id="GO:0016740">
    <property type="term" value="F:transferase activity"/>
    <property type="evidence" value="ECO:0007669"/>
    <property type="project" value="UniProtKB-KW"/>
</dbReference>
<dbReference type="InterPro" id="IPR050179">
    <property type="entry name" value="Trans_hexapeptide_repeat"/>
</dbReference>
<feature type="binding site" evidence="3">
    <location>
        <begin position="13"/>
        <end position="15"/>
    </location>
    <ligand>
        <name>substrate</name>
    </ligand>
</feature>
<dbReference type="EMBL" id="JAAAWP010000016">
    <property type="protein sequence ID" value="NDW23201.1"/>
    <property type="molecule type" value="Genomic_DNA"/>
</dbReference>
<name>A0A6L9MZC8_9ALTE</name>
<sequence>MMRMRKLAILGASGHGKVVADIAELNGYDVIFFDDAFPTKEKVEHWQIIGCSTDLLNSAHDYEICIAIGNNLIRQQKQVQLKQAGGRFPVIAHPNAAISRYAMIAEGAVVMAGATINAFAQVKCGVIVNTCAVVEHDCMLNEFCHISPNATLAGGVEVGKCAWVGAGAVVKQLVSVNGYSVIGAGSVVINDIPERATAVGVPAKIKEV</sequence>
<feature type="active site" description="Proton acceptor" evidence="2">
    <location>
        <position position="136"/>
    </location>
</feature>
<dbReference type="Gene3D" id="2.160.10.10">
    <property type="entry name" value="Hexapeptide repeat proteins"/>
    <property type="match status" value="1"/>
</dbReference>
<dbReference type="Proteomes" id="UP000478837">
    <property type="component" value="Unassembled WGS sequence"/>
</dbReference>
<proteinExistence type="inferred from homology"/>
<dbReference type="SUPFAM" id="SSF51161">
    <property type="entry name" value="Trimeric LpxA-like enzymes"/>
    <property type="match status" value="1"/>
</dbReference>
<comment type="similarity">
    <text evidence="1">Belongs to the transferase hexapeptide repeat family.</text>
</comment>
<evidence type="ECO:0000259" key="4">
    <source>
        <dbReference type="Pfam" id="PF17836"/>
    </source>
</evidence>
<dbReference type="CDD" id="cd03360">
    <property type="entry name" value="LbH_AT_putative"/>
    <property type="match status" value="1"/>
</dbReference>
<dbReference type="PANTHER" id="PTHR43300">
    <property type="entry name" value="ACETYLTRANSFERASE"/>
    <property type="match status" value="1"/>
</dbReference>
<dbReference type="NCBIfam" id="TIGR03570">
    <property type="entry name" value="NeuD_NnaD"/>
    <property type="match status" value="1"/>
</dbReference>
<protein>
    <submittedName>
        <fullName evidence="5">Acetyltransferase</fullName>
    </submittedName>
</protein>
<dbReference type="InterPro" id="IPR020019">
    <property type="entry name" value="AcTrfase_PglD-like"/>
</dbReference>
<feature type="binding site" evidence="3">
    <location>
        <position position="69"/>
    </location>
    <ligand>
        <name>substrate</name>
    </ligand>
</feature>
<dbReference type="PANTHER" id="PTHR43300:SF7">
    <property type="entry name" value="UDP-N-ACETYLBACILLOSAMINE N-ACETYLTRANSFERASE"/>
    <property type="match status" value="1"/>
</dbReference>
<reference evidence="5 6" key="1">
    <citation type="submission" date="2020-01" db="EMBL/GenBank/DDBJ databases">
        <title>Genomes of bacteria type strains.</title>
        <authorList>
            <person name="Chen J."/>
            <person name="Zhu S."/>
            <person name="Yang J."/>
        </authorList>
    </citation>
    <scope>NUCLEOTIDE SEQUENCE [LARGE SCALE GENOMIC DNA]</scope>
    <source>
        <strain evidence="5 6">LMG 22958</strain>
    </source>
</reference>
<keyword evidence="5" id="KW-0808">Transferase</keyword>